<dbReference type="RefSeq" id="WP_013172955.1">
    <property type="nucleotide sequence ID" value="NC_014219.1"/>
</dbReference>
<dbReference type="KEGG" id="bse:Bsel_2029"/>
<accession>D6XUP7</accession>
<name>D6XUP7_BACIE</name>
<proteinExistence type="predicted"/>
<gene>
    <name evidence="1" type="ordered locus">Bsel_2029</name>
</gene>
<reference evidence="1" key="1">
    <citation type="submission" date="2009-10" db="EMBL/GenBank/DDBJ databases">
        <title>Complete sequence of Bacillus selenitireducens MLS10.</title>
        <authorList>
            <consortium name="US DOE Joint Genome Institute"/>
            <person name="Lucas S."/>
            <person name="Copeland A."/>
            <person name="Lapidus A."/>
            <person name="Glavina del Rio T."/>
            <person name="Dalin E."/>
            <person name="Tice H."/>
            <person name="Bruce D."/>
            <person name="Goodwin L."/>
            <person name="Pitluck S."/>
            <person name="Sims D."/>
            <person name="Brettin T."/>
            <person name="Detter J.C."/>
            <person name="Han C."/>
            <person name="Larimer F."/>
            <person name="Land M."/>
            <person name="Hauser L."/>
            <person name="Kyrpides N."/>
            <person name="Ovchinnikova G."/>
            <person name="Stolz J."/>
        </authorList>
    </citation>
    <scope>NUCLEOTIDE SEQUENCE [LARGE SCALE GENOMIC DNA]</scope>
    <source>
        <strain evidence="1">MLS10</strain>
    </source>
</reference>
<protein>
    <submittedName>
        <fullName evidence="1">Uncharacterized protein</fullName>
    </submittedName>
</protein>
<evidence type="ECO:0000313" key="1">
    <source>
        <dbReference type="EMBL" id="ADH99533.1"/>
    </source>
</evidence>
<sequence length="126" mass="14642">MMSFVRRENRFAIIVEDSKMIQELMAVAETCMVIQLNQITFEIGPLRAYRGDFGALQFMLNGKVVLNPEDLQIPSHQSAYPRMNFVPDESKVTKQYQERAVLRYLTSNGYSEVNERQLHLNLIQNN</sequence>
<keyword evidence="2" id="KW-1185">Reference proteome</keyword>
<dbReference type="AlphaFoldDB" id="D6XUP7"/>
<dbReference type="Proteomes" id="UP000000271">
    <property type="component" value="Chromosome"/>
</dbReference>
<dbReference type="HOGENOM" id="CLU_1977109_0_0_9"/>
<dbReference type="OrthoDB" id="9874661at2"/>
<dbReference type="EMBL" id="CP001791">
    <property type="protein sequence ID" value="ADH99533.1"/>
    <property type="molecule type" value="Genomic_DNA"/>
</dbReference>
<organism evidence="1 2">
    <name type="scientific">Bacillus selenitireducens (strain ATCC 700615 / DSM 15326 / MLS10)</name>
    <dbReference type="NCBI Taxonomy" id="439292"/>
    <lineage>
        <taxon>Bacteria</taxon>
        <taxon>Bacillati</taxon>
        <taxon>Bacillota</taxon>
        <taxon>Bacilli</taxon>
        <taxon>Bacillales</taxon>
        <taxon>Bacillaceae</taxon>
        <taxon>Salisediminibacterium</taxon>
    </lineage>
</organism>
<evidence type="ECO:0000313" key="2">
    <source>
        <dbReference type="Proteomes" id="UP000000271"/>
    </source>
</evidence>
<dbReference type="STRING" id="439292.Bsel_2029"/>